<keyword evidence="1" id="KW-0812">Transmembrane</keyword>
<reference evidence="3 4" key="1">
    <citation type="submission" date="2018-05" db="EMBL/GenBank/DDBJ databases">
        <title>Rhodoferax soyangensis sp.nov., isolated from an oligotrophic freshwater lake.</title>
        <authorList>
            <person name="Park M."/>
        </authorList>
    </citation>
    <scope>NUCLEOTIDE SEQUENCE [LARGE SCALE GENOMIC DNA]</scope>
    <source>
        <strain evidence="3 4">IMCC26218</strain>
    </source>
</reference>
<dbReference type="Proteomes" id="UP000260665">
    <property type="component" value="Unassembled WGS sequence"/>
</dbReference>
<evidence type="ECO:0000256" key="1">
    <source>
        <dbReference type="SAM" id="Phobius"/>
    </source>
</evidence>
<evidence type="ECO:0000259" key="2">
    <source>
        <dbReference type="Pfam" id="PF01757"/>
    </source>
</evidence>
<dbReference type="GO" id="GO:0016747">
    <property type="term" value="F:acyltransferase activity, transferring groups other than amino-acyl groups"/>
    <property type="evidence" value="ECO:0007669"/>
    <property type="project" value="InterPro"/>
</dbReference>
<protein>
    <recommendedName>
        <fullName evidence="2">Acyltransferase 3 domain-containing protein</fullName>
    </recommendedName>
</protein>
<dbReference type="Pfam" id="PF01757">
    <property type="entry name" value="Acyl_transf_3"/>
    <property type="match status" value="1"/>
</dbReference>
<accession>A0A3E1RF62</accession>
<sequence length="150" mass="16297">MSALVTISSYRLSLVDTSRCFAATWVVLFHMSEGGHIASLLSTLPALLSSAIFEAGHLGVPIFFVLSGIVMKATTFQIQMIPCNAFSFVGRRLVRLAPPYYVAIAFGIFTIMAKHMNGQTEVTIPDGKAVAAHLFFLQSFFGMGQILSVF</sequence>
<dbReference type="InterPro" id="IPR002656">
    <property type="entry name" value="Acyl_transf_3_dom"/>
</dbReference>
<comment type="caution">
    <text evidence="3">The sequence shown here is derived from an EMBL/GenBank/DDBJ whole genome shotgun (WGS) entry which is preliminary data.</text>
</comment>
<dbReference type="InterPro" id="IPR050879">
    <property type="entry name" value="Acyltransferase_3"/>
</dbReference>
<organism evidence="3 4">
    <name type="scientific">Rhodoferax lacus</name>
    <dbReference type="NCBI Taxonomy" id="2184758"/>
    <lineage>
        <taxon>Bacteria</taxon>
        <taxon>Pseudomonadati</taxon>
        <taxon>Pseudomonadota</taxon>
        <taxon>Betaproteobacteria</taxon>
        <taxon>Burkholderiales</taxon>
        <taxon>Comamonadaceae</taxon>
        <taxon>Rhodoferax</taxon>
    </lineage>
</organism>
<dbReference type="EMBL" id="QFZK01000002">
    <property type="protein sequence ID" value="RFO98009.1"/>
    <property type="molecule type" value="Genomic_DNA"/>
</dbReference>
<dbReference type="AlphaFoldDB" id="A0A3E1RF62"/>
<keyword evidence="4" id="KW-1185">Reference proteome</keyword>
<keyword evidence="1" id="KW-0472">Membrane</keyword>
<keyword evidence="1" id="KW-1133">Transmembrane helix</keyword>
<feature type="transmembrane region" description="Helical" evidence="1">
    <location>
        <begin position="129"/>
        <end position="149"/>
    </location>
</feature>
<feature type="domain" description="Acyltransferase 3" evidence="2">
    <location>
        <begin position="15"/>
        <end position="141"/>
    </location>
</feature>
<evidence type="ECO:0000313" key="4">
    <source>
        <dbReference type="Proteomes" id="UP000260665"/>
    </source>
</evidence>
<feature type="transmembrane region" description="Helical" evidence="1">
    <location>
        <begin position="46"/>
        <end position="70"/>
    </location>
</feature>
<dbReference type="PANTHER" id="PTHR23028">
    <property type="entry name" value="ACETYLTRANSFERASE"/>
    <property type="match status" value="1"/>
</dbReference>
<name>A0A3E1RF62_9BURK</name>
<proteinExistence type="predicted"/>
<gene>
    <name evidence="3" type="ORF">DIC66_04595</name>
</gene>
<evidence type="ECO:0000313" key="3">
    <source>
        <dbReference type="EMBL" id="RFO98009.1"/>
    </source>
</evidence>
<dbReference type="OrthoDB" id="9814807at2"/>
<feature type="transmembrane region" description="Helical" evidence="1">
    <location>
        <begin position="100"/>
        <end position="117"/>
    </location>
</feature>